<reference evidence="8" key="1">
    <citation type="submission" date="2018-03" db="EMBL/GenBank/DDBJ databases">
        <authorList>
            <person name="Rodrigo-Torres L."/>
            <person name="Arahal R. D."/>
            <person name="Lucena T."/>
        </authorList>
    </citation>
    <scope>NUCLEOTIDE SEQUENCE [LARGE SCALE GENOMIC DNA]</scope>
    <source>
        <strain evidence="8">CECT 7615</strain>
    </source>
</reference>
<dbReference type="InterPro" id="IPR002549">
    <property type="entry name" value="AI-2E-like"/>
</dbReference>
<evidence type="ECO:0000313" key="7">
    <source>
        <dbReference type="EMBL" id="SPJ28865.1"/>
    </source>
</evidence>
<keyword evidence="3 6" id="KW-0812">Transmembrane</keyword>
<dbReference type="Proteomes" id="UP000244898">
    <property type="component" value="Unassembled WGS sequence"/>
</dbReference>
<dbReference type="OrthoDB" id="106838at2"/>
<evidence type="ECO:0000313" key="8">
    <source>
        <dbReference type="Proteomes" id="UP000244898"/>
    </source>
</evidence>
<feature type="transmembrane region" description="Helical" evidence="6">
    <location>
        <begin position="273"/>
        <end position="292"/>
    </location>
</feature>
<keyword evidence="8" id="KW-1185">Reference proteome</keyword>
<sequence length="362" mass="38888">MIQSKPDLADNWRWLALILITLLITVTFVQMTLGFLVPLALAAITGAMAQPMNRKIVAFLGGRRNTGSLITLMSLMFLVIAPLFALIILAISQASALVNNVGHFATDLSNNPTTFTLPSWVPFEIDFEDIRQKITERMGTILQAVARFFVASVGQVTVGAATFFLSLFVYFYSLFFFLQFETPIMVQVLRYTGLRPETQAKLHERIVSVSRATIKGTLSIAFIQGMLGGISFWIAGIEGAAFWSVVMMVAAVLPGLGAPVVIFIGAAYLAIEGAYVAAAGLAIWAALVVSTIDNVLRPILVGRDAKLHDVMILISTLGGLGLFGASGLVLGPVLAGLFVTIWQTLAESVGNTEALEGEDDQS</sequence>
<name>A0A2R8C8X4_9RHOB</name>
<dbReference type="PANTHER" id="PTHR21716:SF4">
    <property type="entry name" value="TRANSMEMBRANE PROTEIN 245"/>
    <property type="match status" value="1"/>
</dbReference>
<proteinExistence type="inferred from homology"/>
<feature type="transmembrane region" description="Helical" evidence="6">
    <location>
        <begin position="158"/>
        <end position="180"/>
    </location>
</feature>
<keyword evidence="4 6" id="KW-1133">Transmembrane helix</keyword>
<feature type="transmembrane region" description="Helical" evidence="6">
    <location>
        <begin position="15"/>
        <end position="48"/>
    </location>
</feature>
<evidence type="ECO:0000256" key="4">
    <source>
        <dbReference type="ARBA" id="ARBA00022989"/>
    </source>
</evidence>
<evidence type="ECO:0000256" key="1">
    <source>
        <dbReference type="ARBA" id="ARBA00004141"/>
    </source>
</evidence>
<comment type="similarity">
    <text evidence="2">Belongs to the autoinducer-2 exporter (AI-2E) (TC 2.A.86) family.</text>
</comment>
<organism evidence="7 8">
    <name type="scientific">Falsiruegeria mediterranea M17</name>
    <dbReference type="NCBI Taxonomy" id="1200281"/>
    <lineage>
        <taxon>Bacteria</taxon>
        <taxon>Pseudomonadati</taxon>
        <taxon>Pseudomonadota</taxon>
        <taxon>Alphaproteobacteria</taxon>
        <taxon>Rhodobacterales</taxon>
        <taxon>Roseobacteraceae</taxon>
        <taxon>Falsiruegeria</taxon>
    </lineage>
</organism>
<accession>A0A2R8C8X4</accession>
<feature type="transmembrane region" description="Helical" evidence="6">
    <location>
        <begin position="69"/>
        <end position="91"/>
    </location>
</feature>
<dbReference type="RefSeq" id="WP_108787684.1">
    <property type="nucleotide sequence ID" value="NZ_ONZG01000005.1"/>
</dbReference>
<keyword evidence="5 6" id="KW-0472">Membrane</keyword>
<feature type="transmembrane region" description="Helical" evidence="6">
    <location>
        <begin position="241"/>
        <end position="266"/>
    </location>
</feature>
<dbReference type="PANTHER" id="PTHR21716">
    <property type="entry name" value="TRANSMEMBRANE PROTEIN"/>
    <property type="match status" value="1"/>
</dbReference>
<dbReference type="AlphaFoldDB" id="A0A2R8C8X4"/>
<protein>
    <recommendedName>
        <fullName evidence="9">AI-2E family transporter</fullName>
    </recommendedName>
</protein>
<evidence type="ECO:0000256" key="2">
    <source>
        <dbReference type="ARBA" id="ARBA00009773"/>
    </source>
</evidence>
<feature type="transmembrane region" description="Helical" evidence="6">
    <location>
        <begin position="216"/>
        <end position="235"/>
    </location>
</feature>
<dbReference type="EMBL" id="ONZG01000005">
    <property type="protein sequence ID" value="SPJ28865.1"/>
    <property type="molecule type" value="Genomic_DNA"/>
</dbReference>
<dbReference type="GO" id="GO:0016020">
    <property type="term" value="C:membrane"/>
    <property type="evidence" value="ECO:0007669"/>
    <property type="project" value="UniProtKB-SubCell"/>
</dbReference>
<evidence type="ECO:0008006" key="9">
    <source>
        <dbReference type="Google" id="ProtNLM"/>
    </source>
</evidence>
<evidence type="ECO:0000256" key="5">
    <source>
        <dbReference type="ARBA" id="ARBA00023136"/>
    </source>
</evidence>
<evidence type="ECO:0000256" key="6">
    <source>
        <dbReference type="SAM" id="Phobius"/>
    </source>
</evidence>
<gene>
    <name evidence="7" type="ORF">TRM7615_02374</name>
</gene>
<comment type="subcellular location">
    <subcellularLocation>
        <location evidence="1">Membrane</location>
        <topology evidence="1">Multi-pass membrane protein</topology>
    </subcellularLocation>
</comment>
<evidence type="ECO:0000256" key="3">
    <source>
        <dbReference type="ARBA" id="ARBA00022692"/>
    </source>
</evidence>
<feature type="transmembrane region" description="Helical" evidence="6">
    <location>
        <begin position="312"/>
        <end position="339"/>
    </location>
</feature>
<dbReference type="Pfam" id="PF01594">
    <property type="entry name" value="AI-2E_transport"/>
    <property type="match status" value="1"/>
</dbReference>